<feature type="domain" description="SnoaL-like" evidence="2">
    <location>
        <begin position="45"/>
        <end position="170"/>
    </location>
</feature>
<dbReference type="InterPro" id="IPR037401">
    <property type="entry name" value="SnoaL-like"/>
</dbReference>
<dbReference type="EMBL" id="CP046916">
    <property type="protein sequence ID" value="QGZ66769.1"/>
    <property type="molecule type" value="Genomic_DNA"/>
</dbReference>
<dbReference type="Pfam" id="PF13577">
    <property type="entry name" value="SnoaL_4"/>
    <property type="match status" value="1"/>
</dbReference>
<dbReference type="RefSeq" id="WP_158958428.1">
    <property type="nucleotide sequence ID" value="NZ_CP046916.1"/>
</dbReference>
<dbReference type="Proteomes" id="UP000433577">
    <property type="component" value="Chromosome 4"/>
</dbReference>
<feature type="compositionally biased region" description="Low complexity" evidence="1">
    <location>
        <begin position="16"/>
        <end position="31"/>
    </location>
</feature>
<evidence type="ECO:0000256" key="1">
    <source>
        <dbReference type="SAM" id="MobiDB-lite"/>
    </source>
</evidence>
<protein>
    <submittedName>
        <fullName evidence="3">DUF3225 domain-containing protein</fullName>
    </submittedName>
</protein>
<evidence type="ECO:0000313" key="4">
    <source>
        <dbReference type="Proteomes" id="UP000433577"/>
    </source>
</evidence>
<organism evidence="3 4">
    <name type="scientific">Paraburkholderia acidisoli</name>
    <dbReference type="NCBI Taxonomy" id="2571748"/>
    <lineage>
        <taxon>Bacteria</taxon>
        <taxon>Pseudomonadati</taxon>
        <taxon>Pseudomonadota</taxon>
        <taxon>Betaproteobacteria</taxon>
        <taxon>Burkholderiales</taxon>
        <taxon>Burkholderiaceae</taxon>
        <taxon>Paraburkholderia</taxon>
    </lineage>
</organism>
<name>A0A7Z2GSG5_9BURK</name>
<dbReference type="SUPFAM" id="SSF54427">
    <property type="entry name" value="NTF2-like"/>
    <property type="match status" value="1"/>
</dbReference>
<keyword evidence="4" id="KW-1185">Reference proteome</keyword>
<reference evidence="3 4" key="1">
    <citation type="submission" date="2019-12" db="EMBL/GenBank/DDBJ databases">
        <title>Paraburkholderia acidiphila 7Q-K02 sp. nov and Paraburkholderia acidisoli DHF22 sp. nov., two strains isolated from forest soil.</title>
        <authorList>
            <person name="Gao Z."/>
            <person name="Qiu L."/>
        </authorList>
    </citation>
    <scope>NUCLEOTIDE SEQUENCE [LARGE SCALE GENOMIC DNA]</scope>
    <source>
        <strain evidence="3 4">DHF22</strain>
    </source>
</reference>
<evidence type="ECO:0000259" key="2">
    <source>
        <dbReference type="Pfam" id="PF13577"/>
    </source>
</evidence>
<dbReference type="KEGG" id="pacs:FAZ98_34080"/>
<accession>A0A7Z2GSG5</accession>
<dbReference type="AlphaFoldDB" id="A0A7Z2GSG5"/>
<evidence type="ECO:0000313" key="3">
    <source>
        <dbReference type="EMBL" id="QGZ66769.1"/>
    </source>
</evidence>
<dbReference type="Gene3D" id="3.10.450.50">
    <property type="match status" value="1"/>
</dbReference>
<dbReference type="OrthoDB" id="9102349at2"/>
<sequence length="180" mass="19014">MANATSAPHSINASSTMTTMPTTATTATTTPPLAPDPIARLVIEHECRARVLLAAELIDGGRSAELARVFCADARLVRPNGAALDGCDAIVASYAARPADRISRHLVLATHFHSVTPDAATAVTQVLLWSGSQSDAPGPFGRPARGQQIVGRFDDTFARTAHGWRIATRHASFELYVDGS</sequence>
<feature type="region of interest" description="Disordered" evidence="1">
    <location>
        <begin position="1"/>
        <end position="31"/>
    </location>
</feature>
<feature type="compositionally biased region" description="Polar residues" evidence="1">
    <location>
        <begin position="1"/>
        <end position="15"/>
    </location>
</feature>
<proteinExistence type="predicted"/>
<gene>
    <name evidence="3" type="ORF">FAZ98_34080</name>
</gene>
<dbReference type="InterPro" id="IPR032710">
    <property type="entry name" value="NTF2-like_dom_sf"/>
</dbReference>